<reference evidence="5" key="1">
    <citation type="journal article" date="2020" name="Appl. Environ. Microbiol.">
        <title>Medium-Chain Fatty Acid Synthesis by 'Candidatus Weimeria bifida' gen. nov., sp. nov., and 'Candidatus Pseudoramibacter fermentans' sp. nov.</title>
        <authorList>
            <person name="Scarborough M.J."/>
            <person name="Myers K.S."/>
            <person name="Donohue T.J."/>
            <person name="Noguera D.R."/>
        </authorList>
    </citation>
    <scope>NUCLEOTIDE SEQUENCE</scope>
    <source>
        <strain evidence="5">EUB1.1</strain>
    </source>
</reference>
<keyword evidence="1" id="KW-0732">Signal</keyword>
<evidence type="ECO:0000259" key="4">
    <source>
        <dbReference type="Pfam" id="PF24568"/>
    </source>
</evidence>
<evidence type="ECO:0000313" key="6">
    <source>
        <dbReference type="Proteomes" id="UP000473648"/>
    </source>
</evidence>
<evidence type="ECO:0000256" key="1">
    <source>
        <dbReference type="ARBA" id="ARBA00022729"/>
    </source>
</evidence>
<protein>
    <submittedName>
        <fullName evidence="5">Peptidoglycan DD-metalloendopeptidase family protein</fullName>
    </submittedName>
</protein>
<dbReference type="CDD" id="cd12797">
    <property type="entry name" value="M23_peptidase"/>
    <property type="match status" value="1"/>
</dbReference>
<dbReference type="AlphaFoldDB" id="A0A6L5GPS5"/>
<feature type="domain" description="Peptidoglycan hydrolase PcsB coiled-coil" evidence="4">
    <location>
        <begin position="79"/>
        <end position="140"/>
    </location>
</feature>
<feature type="coiled-coil region" evidence="2">
    <location>
        <begin position="34"/>
        <end position="68"/>
    </location>
</feature>
<feature type="domain" description="M23ase beta-sheet core" evidence="3">
    <location>
        <begin position="225"/>
        <end position="323"/>
    </location>
</feature>
<feature type="coiled-coil region" evidence="2">
    <location>
        <begin position="132"/>
        <end position="177"/>
    </location>
</feature>
<organism evidence="5 6">
    <name type="scientific">Candidatus Pseudoramibacter fermentans</name>
    <dbReference type="NCBI Taxonomy" id="2594427"/>
    <lineage>
        <taxon>Bacteria</taxon>
        <taxon>Bacillati</taxon>
        <taxon>Bacillota</taxon>
        <taxon>Clostridia</taxon>
        <taxon>Eubacteriales</taxon>
        <taxon>Eubacteriaceae</taxon>
        <taxon>Pseudoramibacter</taxon>
    </lineage>
</organism>
<dbReference type="PANTHER" id="PTHR21666">
    <property type="entry name" value="PEPTIDASE-RELATED"/>
    <property type="match status" value="1"/>
</dbReference>
<comment type="caution">
    <text evidence="5">The sequence shown here is derived from an EMBL/GenBank/DDBJ whole genome shotgun (WGS) entry which is preliminary data.</text>
</comment>
<dbReference type="Pfam" id="PF01551">
    <property type="entry name" value="Peptidase_M23"/>
    <property type="match status" value="1"/>
</dbReference>
<accession>A0A6L5GPS5</accession>
<dbReference type="EMBL" id="VOGB01000004">
    <property type="protein sequence ID" value="MQM72275.1"/>
    <property type="molecule type" value="Genomic_DNA"/>
</dbReference>
<dbReference type="InterPro" id="IPR057309">
    <property type="entry name" value="PcsB_CC"/>
</dbReference>
<proteinExistence type="predicted"/>
<keyword evidence="2" id="KW-0175">Coiled coil</keyword>
<dbReference type="Gene3D" id="6.10.250.3150">
    <property type="match status" value="1"/>
</dbReference>
<dbReference type="InterPro" id="IPR011055">
    <property type="entry name" value="Dup_hybrid_motif"/>
</dbReference>
<gene>
    <name evidence="5" type="ORF">FRC53_02355</name>
</gene>
<sequence length="339" mass="36676">MSTTKQTKRIRILACLLSAGLLFVMGFGFNRPVQAATKEQLDNVQAQMQKTDQQMADNQKKMAALDAQLSQNQKAYDESLAAFQKRARAMYMVGNSGYLEVLFSSKDITEMISRLTSMRTILKSDQNMIDTLVSQQNQINSTKAEIQKAQDELKTLKKAQEEQYKKLASEYNAENSAANSMNLSFGSGTWTNDYIWPIDLNNPNALNISSGFGGRASPGGIGSTNHKGVDVPVSTGTPVMAIADGIVVYAGAASGYGNYVAIDYGTGSDGTTYGSGYGHLSSVKCQVGQKVKKGDVVAISGSTGHSTGPHLHYDFYVNNAQVDARTYYPNLTFTGKGRN</sequence>
<dbReference type="Proteomes" id="UP000473648">
    <property type="component" value="Unassembled WGS sequence"/>
</dbReference>
<dbReference type="InterPro" id="IPR050570">
    <property type="entry name" value="Cell_wall_metabolism_enzyme"/>
</dbReference>
<dbReference type="Gene3D" id="2.70.70.10">
    <property type="entry name" value="Glucose Permease (Domain IIA)"/>
    <property type="match status" value="1"/>
</dbReference>
<dbReference type="Pfam" id="PF24568">
    <property type="entry name" value="CC_PcsB"/>
    <property type="match status" value="1"/>
</dbReference>
<evidence type="ECO:0000256" key="2">
    <source>
        <dbReference type="SAM" id="Coils"/>
    </source>
</evidence>
<dbReference type="SUPFAM" id="SSF51261">
    <property type="entry name" value="Duplicated hybrid motif"/>
    <property type="match status" value="1"/>
</dbReference>
<dbReference type="GO" id="GO:0004222">
    <property type="term" value="F:metalloendopeptidase activity"/>
    <property type="evidence" value="ECO:0007669"/>
    <property type="project" value="TreeGrafter"/>
</dbReference>
<keyword evidence="6" id="KW-1185">Reference proteome</keyword>
<evidence type="ECO:0000259" key="3">
    <source>
        <dbReference type="Pfam" id="PF01551"/>
    </source>
</evidence>
<dbReference type="PANTHER" id="PTHR21666:SF270">
    <property type="entry name" value="MUREIN HYDROLASE ACTIVATOR ENVC"/>
    <property type="match status" value="1"/>
</dbReference>
<name>A0A6L5GPS5_9FIRM</name>
<evidence type="ECO:0000313" key="5">
    <source>
        <dbReference type="EMBL" id="MQM72275.1"/>
    </source>
</evidence>
<dbReference type="InterPro" id="IPR016047">
    <property type="entry name" value="M23ase_b-sheet_dom"/>
</dbReference>